<dbReference type="EMBL" id="AOIL01000034">
    <property type="protein sequence ID" value="ELY91859.1"/>
    <property type="molecule type" value="Genomic_DNA"/>
</dbReference>
<dbReference type="InterPro" id="IPR008391">
    <property type="entry name" value="AXE1_dom"/>
</dbReference>
<feature type="domain" description="Acetyl xylan esterase" evidence="1">
    <location>
        <begin position="87"/>
        <end position="254"/>
    </location>
</feature>
<reference evidence="2 3" key="1">
    <citation type="journal article" date="2014" name="PLoS Genet.">
        <title>Phylogenetically driven sequencing of extremely halophilic archaea reveals strategies for static and dynamic osmo-response.</title>
        <authorList>
            <person name="Becker E.A."/>
            <person name="Seitzer P.M."/>
            <person name="Tritt A."/>
            <person name="Larsen D."/>
            <person name="Krusor M."/>
            <person name="Yao A.I."/>
            <person name="Wu D."/>
            <person name="Madern D."/>
            <person name="Eisen J.A."/>
            <person name="Darling A.E."/>
            <person name="Facciotti M.T."/>
        </authorList>
    </citation>
    <scope>NUCLEOTIDE SEQUENCE [LARGE SCALE GENOMIC DNA]</scope>
    <source>
        <strain evidence="2 3">DSM 12281</strain>
    </source>
</reference>
<sequence>MRQFDENVDGYYDVENQLPRYLRRLAEPQFERGDEHREAIDSVAAAEEHRERVREDFLEAIGGLPKERTDLNATRTGRLEYDGYAVETVIFESLPGFHVTTNVYVPESASADDPRPAVLFVCGHAATAKTADGYQQGCIELARNGFVVLAMDPIGQGERHQFYDSEAEAIPIADDSRDYPRVNTLEHTYLARQCMFAGANVARYFVWDGIRALDYLESRPEVDADRLGVTGNSGGGMQTSYLMLADDRIAAAAACCFITSKEAYMRTGQGQDGEQIIHRAIERGPRYDDFLLAFAPKPALIGASQSDFLCIEGTHQSYERASSVYNLYEAGDALELTVADSTHGFGPELREATVNWFRRHLAGEPPTFETDDPSTEDRERLRCTEAGEVRDAYPDGRTVIDLNREYLAETAPEAATAPAVDDTDDYTCQLRERLIDRFDLERDRPDLYPRTIETECNGDVTWEKVFFPSEREVIVTAIIATVDDGGTEEPLVLLLEEGTDEIEERREEVAALARKHGTVVVTDPRGVGGVCARDVNTRLQNGGDYYDYHGTVYKLASDALMLGTSLLALQTFDILRATEYLRSRLDEGNTELAIEGRGPWGIQALLTAVVEPSIRTVSAVEPFPSFHEQATTAEIPVDHRLNVHGIVGEFDIPQLLPALKDRDIDWDGDLSRYRHPSADETV</sequence>
<dbReference type="PANTHER" id="PTHR22946">
    <property type="entry name" value="DIENELACTONE HYDROLASE DOMAIN-CONTAINING PROTEIN-RELATED"/>
    <property type="match status" value="1"/>
</dbReference>
<proteinExistence type="predicted"/>
<dbReference type="InterPro" id="IPR029058">
    <property type="entry name" value="AB_hydrolase_fold"/>
</dbReference>
<dbReference type="PANTHER" id="PTHR22946:SF8">
    <property type="entry name" value="ACETYL XYLAN ESTERASE DOMAIN-CONTAINING PROTEIN"/>
    <property type="match status" value="1"/>
</dbReference>
<protein>
    <recommendedName>
        <fullName evidence="1">Acetyl xylan esterase domain-containing protein</fullName>
    </recommendedName>
</protein>
<dbReference type="Gene3D" id="3.40.50.1820">
    <property type="entry name" value="alpha/beta hydrolase"/>
    <property type="match status" value="2"/>
</dbReference>
<dbReference type="SUPFAM" id="SSF53474">
    <property type="entry name" value="alpha/beta-Hydrolases"/>
    <property type="match status" value="2"/>
</dbReference>
<dbReference type="InterPro" id="IPR050261">
    <property type="entry name" value="FrsA_esterase"/>
</dbReference>
<name>L9ZZS1_9EURY</name>
<dbReference type="Pfam" id="PF05448">
    <property type="entry name" value="AXE1"/>
    <property type="match status" value="1"/>
</dbReference>
<evidence type="ECO:0000259" key="1">
    <source>
        <dbReference type="Pfam" id="PF05448"/>
    </source>
</evidence>
<gene>
    <name evidence="2" type="ORF">C484_10186</name>
</gene>
<dbReference type="STRING" id="1230458.C484_10186"/>
<evidence type="ECO:0000313" key="3">
    <source>
        <dbReference type="Proteomes" id="UP000011648"/>
    </source>
</evidence>
<evidence type="ECO:0000313" key="2">
    <source>
        <dbReference type="EMBL" id="ELY91859.1"/>
    </source>
</evidence>
<dbReference type="AlphaFoldDB" id="L9ZZS1"/>
<dbReference type="Proteomes" id="UP000011648">
    <property type="component" value="Unassembled WGS sequence"/>
</dbReference>
<dbReference type="RefSeq" id="WP_006825789.1">
    <property type="nucleotide sequence ID" value="NZ_AOIL01000034.1"/>
</dbReference>
<comment type="caution">
    <text evidence="2">The sequence shown here is derived from an EMBL/GenBank/DDBJ whole genome shotgun (WGS) entry which is preliminary data.</text>
</comment>
<accession>L9ZZS1</accession>
<organism evidence="2 3">
    <name type="scientific">Natrialba taiwanensis DSM 12281</name>
    <dbReference type="NCBI Taxonomy" id="1230458"/>
    <lineage>
        <taxon>Archaea</taxon>
        <taxon>Methanobacteriati</taxon>
        <taxon>Methanobacteriota</taxon>
        <taxon>Stenosarchaea group</taxon>
        <taxon>Halobacteria</taxon>
        <taxon>Halobacteriales</taxon>
        <taxon>Natrialbaceae</taxon>
        <taxon>Natrialba</taxon>
    </lineage>
</organism>
<dbReference type="PATRIC" id="fig|1230458.4.peg.2052"/>
<dbReference type="OrthoDB" id="290192at2157"/>
<keyword evidence="3" id="KW-1185">Reference proteome</keyword>